<evidence type="ECO:0000256" key="1">
    <source>
        <dbReference type="SAM" id="Phobius"/>
    </source>
</evidence>
<sequence>MEDIVGPLILFVIGATVVVFVLWIVLAVIMRLLAILVIYWIVTFLVGLAAGLLAGLAIPLRVLRGKAMVQPVVVTPEAVAAGKVIAMKARGAAKHFGWDRAWPVYNPYQARNDARAVIAETKEVIKTKVWPNVSPSRWNRSAAAGTGGTSASSGRASKLWKLATSLPGIAWTVLAAVPLVGFFLGVWISILFWLVAMGVFGGVVYLIQQAWILAYRWFDKVGRKKERASLKCARCYRETDMPSYKCSNQSCTIIHRDVSPGPLGMMHRRCECGTRIPTTVRAAAKELTAVCPFCGEEVAQGSGTRRTIQIPTIGAIAAGKTRLLAAGVTIMETQVTSQGGKFVPLSPPAVLFLQTARGVMATSQSTAKTPLSKNPEGWPYVVELGARKLELHFVDAAGESFVNMDTTQSLGYIDTADVILLVIDPLGLPGVIEEAKRAGLERRLEIATADQEDAYASVIDRLRAENVNLKARKLGVVLTKLDALQSLPAGVDINPGSSDGIRQWLIDHGQDGFVRRLEDDFADIAFFGTDLMQPHPLADHRHPVHVFQWLLDKSKTKIMIAPVETPAPASAEVV</sequence>
<keyword evidence="1" id="KW-0812">Transmembrane</keyword>
<feature type="transmembrane region" description="Helical" evidence="1">
    <location>
        <begin position="190"/>
        <end position="215"/>
    </location>
</feature>
<reference evidence="3 4" key="1">
    <citation type="submission" date="2024-10" db="EMBL/GenBank/DDBJ databases">
        <authorList>
            <person name="Riesco R."/>
        </authorList>
    </citation>
    <scope>NUCLEOTIDE SEQUENCE [LARGE SCALE GENOMIC DNA]</scope>
    <source>
        <strain evidence="3 4">NCIMB 15448</strain>
    </source>
</reference>
<comment type="caution">
    <text evidence="3">The sequence shown here is derived from an EMBL/GenBank/DDBJ whole genome shotgun (WGS) entry which is preliminary data.</text>
</comment>
<dbReference type="EMBL" id="JBIMSP010000013">
    <property type="protein sequence ID" value="MFH5242377.1"/>
    <property type="molecule type" value="Genomic_DNA"/>
</dbReference>
<feature type="transmembrane region" description="Helical" evidence="1">
    <location>
        <begin position="36"/>
        <end position="58"/>
    </location>
</feature>
<dbReference type="RefSeq" id="WP_395124361.1">
    <property type="nucleotide sequence ID" value="NZ_JBIMSN010000094.1"/>
</dbReference>
<accession>A0ABW7KKR1</accession>
<keyword evidence="1" id="KW-1133">Transmembrane helix</keyword>
<organism evidence="3 4">
    <name type="scientific">Antrihabitans spumae</name>
    <dbReference type="NCBI Taxonomy" id="3373370"/>
    <lineage>
        <taxon>Bacteria</taxon>
        <taxon>Bacillati</taxon>
        <taxon>Actinomycetota</taxon>
        <taxon>Actinomycetes</taxon>
        <taxon>Mycobacteriales</taxon>
        <taxon>Nocardiaceae</taxon>
        <taxon>Antrihabitans</taxon>
    </lineage>
</organism>
<feature type="transmembrane region" description="Helical" evidence="1">
    <location>
        <begin position="162"/>
        <end position="184"/>
    </location>
</feature>
<evidence type="ECO:0000313" key="3">
    <source>
        <dbReference type="EMBL" id="MFH5242377.1"/>
    </source>
</evidence>
<feature type="domain" description="Double-GTPase 2" evidence="2">
    <location>
        <begin position="310"/>
        <end position="531"/>
    </location>
</feature>
<name>A0ABW7KKR1_9NOCA</name>
<evidence type="ECO:0000313" key="4">
    <source>
        <dbReference type="Proteomes" id="UP001609176"/>
    </source>
</evidence>
<dbReference type="CDD" id="cd00882">
    <property type="entry name" value="Ras_like_GTPase"/>
    <property type="match status" value="1"/>
</dbReference>
<feature type="transmembrane region" description="Helical" evidence="1">
    <location>
        <begin position="7"/>
        <end position="30"/>
    </location>
</feature>
<dbReference type="Proteomes" id="UP001609176">
    <property type="component" value="Unassembled WGS sequence"/>
</dbReference>
<keyword evidence="1" id="KW-0472">Membrane</keyword>
<protein>
    <recommendedName>
        <fullName evidence="2">Double-GTPase 2 domain-containing protein</fullName>
    </recommendedName>
</protein>
<gene>
    <name evidence="3" type="ORF">ACHIPV_10850</name>
</gene>
<proteinExistence type="predicted"/>
<evidence type="ECO:0000259" key="2">
    <source>
        <dbReference type="Pfam" id="PF19993"/>
    </source>
</evidence>
<dbReference type="InterPro" id="IPR045528">
    <property type="entry name" value="DO-GTPase2"/>
</dbReference>
<dbReference type="Pfam" id="PF19993">
    <property type="entry name" value="DO-GTPase2"/>
    <property type="match status" value="1"/>
</dbReference>